<evidence type="ECO:0000313" key="2">
    <source>
        <dbReference type="Proteomes" id="UP000697330"/>
    </source>
</evidence>
<organism evidence="1 2">
    <name type="scientific">Thermophilibacter provencensis</name>
    <dbReference type="NCBI Taxonomy" id="1852386"/>
    <lineage>
        <taxon>Bacteria</taxon>
        <taxon>Bacillati</taxon>
        <taxon>Actinomycetota</taxon>
        <taxon>Coriobacteriia</taxon>
        <taxon>Coriobacteriales</taxon>
        <taxon>Atopobiaceae</taxon>
        <taxon>Thermophilibacter</taxon>
    </lineage>
</organism>
<dbReference type="RefSeq" id="WP_273446863.1">
    <property type="nucleotide sequence ID" value="NZ_CALUGK010000006.1"/>
</dbReference>
<dbReference type="Proteomes" id="UP000697330">
    <property type="component" value="Unassembled WGS sequence"/>
</dbReference>
<sequence>MGESLREWLDDRVGRSAGCERVLREDGRDDEATFERIRGNVFDIARTVLDVAARQDEDGAAYAFFIGRMERLHGEWCAARERALEHGDEGGAHVEQIKLEALSEVLRATDDLWAA</sequence>
<dbReference type="AlphaFoldDB" id="A0A921GHP4"/>
<name>A0A921GHP4_9ACTN</name>
<protein>
    <submittedName>
        <fullName evidence="1">Uncharacterized protein</fullName>
    </submittedName>
</protein>
<proteinExistence type="predicted"/>
<comment type="caution">
    <text evidence="1">The sequence shown here is derived from an EMBL/GenBank/DDBJ whole genome shotgun (WGS) entry which is preliminary data.</text>
</comment>
<reference evidence="1" key="2">
    <citation type="submission" date="2021-09" db="EMBL/GenBank/DDBJ databases">
        <authorList>
            <person name="Gilroy R."/>
        </authorList>
    </citation>
    <scope>NUCLEOTIDE SEQUENCE</scope>
    <source>
        <strain evidence="1">CHK124-7917</strain>
    </source>
</reference>
<reference evidence="1" key="1">
    <citation type="journal article" date="2021" name="PeerJ">
        <title>Extensive microbial diversity within the chicken gut microbiome revealed by metagenomics and culture.</title>
        <authorList>
            <person name="Gilroy R."/>
            <person name="Ravi A."/>
            <person name="Getino M."/>
            <person name="Pursley I."/>
            <person name="Horton D.L."/>
            <person name="Alikhan N.F."/>
            <person name="Baker D."/>
            <person name="Gharbi K."/>
            <person name="Hall N."/>
            <person name="Watson M."/>
            <person name="Adriaenssens E.M."/>
            <person name="Foster-Nyarko E."/>
            <person name="Jarju S."/>
            <person name="Secka A."/>
            <person name="Antonio M."/>
            <person name="Oren A."/>
            <person name="Chaudhuri R.R."/>
            <person name="La Ragione R."/>
            <person name="Hildebrand F."/>
            <person name="Pallen M.J."/>
        </authorList>
    </citation>
    <scope>NUCLEOTIDE SEQUENCE</scope>
    <source>
        <strain evidence="1">CHK124-7917</strain>
    </source>
</reference>
<dbReference type="EMBL" id="DYWQ01000167">
    <property type="protein sequence ID" value="HJF46291.1"/>
    <property type="molecule type" value="Genomic_DNA"/>
</dbReference>
<evidence type="ECO:0000313" key="1">
    <source>
        <dbReference type="EMBL" id="HJF46291.1"/>
    </source>
</evidence>
<accession>A0A921GHP4</accession>
<gene>
    <name evidence="1" type="ORF">K8U72_11030</name>
</gene>